<evidence type="ECO:0000256" key="3">
    <source>
        <dbReference type="ARBA" id="ARBA00022989"/>
    </source>
</evidence>
<keyword evidence="2 7" id="KW-0812">Transmembrane</keyword>
<evidence type="ECO:0000256" key="4">
    <source>
        <dbReference type="ARBA" id="ARBA00023136"/>
    </source>
</evidence>
<evidence type="ECO:0000256" key="2">
    <source>
        <dbReference type="ARBA" id="ARBA00022692"/>
    </source>
</evidence>
<evidence type="ECO:0000256" key="1">
    <source>
        <dbReference type="ARBA" id="ARBA00004141"/>
    </source>
</evidence>
<evidence type="ECO:0000313" key="8">
    <source>
        <dbReference type="EMBL" id="GMM36369.1"/>
    </source>
</evidence>
<dbReference type="GO" id="GO:0000329">
    <property type="term" value="C:fungal-type vacuole membrane"/>
    <property type="evidence" value="ECO:0007669"/>
    <property type="project" value="TreeGrafter"/>
</dbReference>
<proteinExistence type="inferred from homology"/>
<feature type="transmembrane region" description="Helical" evidence="7">
    <location>
        <begin position="161"/>
        <end position="181"/>
    </location>
</feature>
<dbReference type="PANTHER" id="PTHR16201">
    <property type="entry name" value="SEVEN TRANSMEMBRANE PROTEIN 1-RELATED"/>
    <property type="match status" value="1"/>
</dbReference>
<protein>
    <submittedName>
        <fullName evidence="8">Ypq2 protein</fullName>
    </submittedName>
</protein>
<comment type="similarity">
    <text evidence="5">Belongs to the laat-1 family.</text>
</comment>
<feature type="transmembrane region" description="Helical" evidence="7">
    <location>
        <begin position="240"/>
        <end position="261"/>
    </location>
</feature>
<feature type="transmembrane region" description="Helical" evidence="7">
    <location>
        <begin position="49"/>
        <end position="67"/>
    </location>
</feature>
<evidence type="ECO:0000256" key="7">
    <source>
        <dbReference type="SAM" id="Phobius"/>
    </source>
</evidence>
<name>A0AAV5QNP7_9ASCO</name>
<dbReference type="FunFam" id="1.20.1280.290:FF:000009">
    <property type="entry name" value="PQ loop repeat family protein"/>
    <property type="match status" value="1"/>
</dbReference>
<dbReference type="Proteomes" id="UP001360560">
    <property type="component" value="Unassembled WGS sequence"/>
</dbReference>
<reference evidence="8 9" key="1">
    <citation type="journal article" date="2023" name="Elife">
        <title>Identification of key yeast species and microbe-microbe interactions impacting larval growth of Drosophila in the wild.</title>
        <authorList>
            <person name="Mure A."/>
            <person name="Sugiura Y."/>
            <person name="Maeda R."/>
            <person name="Honda K."/>
            <person name="Sakurai N."/>
            <person name="Takahashi Y."/>
            <person name="Watada M."/>
            <person name="Katoh T."/>
            <person name="Gotoh A."/>
            <person name="Gotoh Y."/>
            <person name="Taniguchi I."/>
            <person name="Nakamura K."/>
            <person name="Hayashi T."/>
            <person name="Katayama T."/>
            <person name="Uemura T."/>
            <person name="Hattori Y."/>
        </authorList>
    </citation>
    <scope>NUCLEOTIDE SEQUENCE [LARGE SCALE GENOMIC DNA]</scope>
    <source>
        <strain evidence="8 9">SC-9</strain>
    </source>
</reference>
<dbReference type="Pfam" id="PF04193">
    <property type="entry name" value="PQ-loop"/>
    <property type="match status" value="2"/>
</dbReference>
<sequence length="286" mass="32648">MLSISDTTPGVLSGFLSVCAIVCWIFVLFPQQLRNYKRKSVKGLSPYLLLFLFLGDFLNMMGCILTHQLPFQLYNSCYAVSNDVILLFQYWYYGTYIKNQNKLISENDISDDASLYNEEMMENSIGSLNSNLISSGLLMASQITTASAMPVNTDEILMKSLSQMTIGRFIAYCCAFCYITCRLPQLHRNYHNKSTRGTSPYFHGLAIIGCGLYASSILTSNQFLFNHDPVSKWDFFNNEFPYLLSNFGSILLDLCFFYQYFTYGDHLREREVDRILEISEATALLG</sequence>
<accession>A0AAV5QNP7</accession>
<comment type="caution">
    <text evidence="8">The sequence shown here is derived from an EMBL/GenBank/DDBJ whole genome shotgun (WGS) entry which is preliminary data.</text>
</comment>
<evidence type="ECO:0000313" key="9">
    <source>
        <dbReference type="Proteomes" id="UP001360560"/>
    </source>
</evidence>
<dbReference type="RefSeq" id="XP_064853365.1">
    <property type="nucleotide sequence ID" value="XM_064997293.1"/>
</dbReference>
<dbReference type="GeneID" id="90074344"/>
<dbReference type="SMART" id="SM00679">
    <property type="entry name" value="CTNS"/>
    <property type="match status" value="2"/>
</dbReference>
<dbReference type="AlphaFoldDB" id="A0AAV5QNP7"/>
<organism evidence="8 9">
    <name type="scientific">Saccharomycopsis crataegensis</name>
    <dbReference type="NCBI Taxonomy" id="43959"/>
    <lineage>
        <taxon>Eukaryota</taxon>
        <taxon>Fungi</taxon>
        <taxon>Dikarya</taxon>
        <taxon>Ascomycota</taxon>
        <taxon>Saccharomycotina</taxon>
        <taxon>Saccharomycetes</taxon>
        <taxon>Saccharomycopsidaceae</taxon>
        <taxon>Saccharomycopsis</taxon>
    </lineage>
</organism>
<dbReference type="EMBL" id="BTFZ01000011">
    <property type="protein sequence ID" value="GMM36369.1"/>
    <property type="molecule type" value="Genomic_DNA"/>
</dbReference>
<comment type="subcellular location">
    <subcellularLocation>
        <location evidence="1">Membrane</location>
        <topology evidence="1">Multi-pass membrane protein</topology>
    </subcellularLocation>
</comment>
<keyword evidence="4 7" id="KW-0472">Membrane</keyword>
<dbReference type="GO" id="GO:0015174">
    <property type="term" value="F:basic amino acid transmembrane transporter activity"/>
    <property type="evidence" value="ECO:0007669"/>
    <property type="project" value="TreeGrafter"/>
</dbReference>
<feature type="transmembrane region" description="Helical" evidence="7">
    <location>
        <begin position="12"/>
        <end position="29"/>
    </location>
</feature>
<evidence type="ECO:0000256" key="6">
    <source>
        <dbReference type="ARBA" id="ARBA00050768"/>
    </source>
</evidence>
<dbReference type="PANTHER" id="PTHR16201:SF34">
    <property type="entry name" value="LYSOSOMAL AMINO ACID TRANSPORTER 1"/>
    <property type="match status" value="1"/>
</dbReference>
<dbReference type="Gene3D" id="1.20.1280.290">
    <property type="match status" value="2"/>
</dbReference>
<feature type="transmembrane region" description="Helical" evidence="7">
    <location>
        <begin position="201"/>
        <end position="220"/>
    </location>
</feature>
<evidence type="ECO:0000256" key="5">
    <source>
        <dbReference type="ARBA" id="ARBA00038039"/>
    </source>
</evidence>
<keyword evidence="3 7" id="KW-1133">Transmembrane helix</keyword>
<dbReference type="InterPro" id="IPR006603">
    <property type="entry name" value="PQ-loop_rpt"/>
</dbReference>
<gene>
    <name evidence="8" type="ORF">DASC09_036940</name>
</gene>
<dbReference type="GO" id="GO:0034488">
    <property type="term" value="P:basic amino acid transmembrane export from vacuole"/>
    <property type="evidence" value="ECO:0007669"/>
    <property type="project" value="TreeGrafter"/>
</dbReference>
<dbReference type="InterPro" id="IPR051415">
    <property type="entry name" value="LAAT-1"/>
</dbReference>
<comment type="catalytic activity">
    <reaction evidence="6">
        <text>L-histidine(out) + L-arginine(in) = L-histidine(in) + L-arginine(out)</text>
        <dbReference type="Rhea" id="RHEA:71063"/>
        <dbReference type="ChEBI" id="CHEBI:32682"/>
        <dbReference type="ChEBI" id="CHEBI:57595"/>
    </reaction>
</comment>
<keyword evidence="9" id="KW-1185">Reference proteome</keyword>